<dbReference type="GO" id="GO:0005737">
    <property type="term" value="C:cytoplasm"/>
    <property type="evidence" value="ECO:0007669"/>
    <property type="project" value="TreeGrafter"/>
</dbReference>
<comment type="function">
    <text evidence="2 12">The beta subunit is responsible for the synthesis of L-tryptophan from indole and L-serine.</text>
</comment>
<dbReference type="OrthoDB" id="9766131at2"/>
<dbReference type="PIRSF" id="PIRSF500824">
    <property type="entry name" value="TrpB_prok"/>
    <property type="match status" value="1"/>
</dbReference>
<dbReference type="CDD" id="cd06446">
    <property type="entry name" value="Trp-synth_B"/>
    <property type="match status" value="1"/>
</dbReference>
<feature type="modified residue" description="N6-(pyridoxal phosphate)lysine" evidence="12">
    <location>
        <position position="112"/>
    </location>
</feature>
<dbReference type="GO" id="GO:0004834">
    <property type="term" value="F:tryptophan synthase activity"/>
    <property type="evidence" value="ECO:0007669"/>
    <property type="project" value="UniProtKB-UniRule"/>
</dbReference>
<evidence type="ECO:0000256" key="8">
    <source>
        <dbReference type="ARBA" id="ARBA00022898"/>
    </source>
</evidence>
<keyword evidence="9 12" id="KW-0057">Aromatic amino acid biosynthesis</keyword>
<evidence type="ECO:0000313" key="15">
    <source>
        <dbReference type="Proteomes" id="UP000053947"/>
    </source>
</evidence>
<comment type="catalytic activity">
    <reaction evidence="11 12">
        <text>(1S,2R)-1-C-(indol-3-yl)glycerol 3-phosphate + L-serine = D-glyceraldehyde 3-phosphate + L-tryptophan + H2O</text>
        <dbReference type="Rhea" id="RHEA:10532"/>
        <dbReference type="ChEBI" id="CHEBI:15377"/>
        <dbReference type="ChEBI" id="CHEBI:33384"/>
        <dbReference type="ChEBI" id="CHEBI:57912"/>
        <dbReference type="ChEBI" id="CHEBI:58866"/>
        <dbReference type="ChEBI" id="CHEBI:59776"/>
        <dbReference type="EC" id="4.2.1.20"/>
    </reaction>
</comment>
<gene>
    <name evidence="12" type="primary">trpB</name>
    <name evidence="14" type="ORF">DEALK_12870</name>
</gene>
<dbReference type="PANTHER" id="PTHR48077">
    <property type="entry name" value="TRYPTOPHAN SYNTHASE-RELATED"/>
    <property type="match status" value="1"/>
</dbReference>
<dbReference type="AlphaFoldDB" id="A0A0W0GIQ6"/>
<dbReference type="InterPro" id="IPR036052">
    <property type="entry name" value="TrpB-like_PALP_sf"/>
</dbReference>
<dbReference type="PATRIC" id="fig|1217799.6.peg.1332"/>
<evidence type="ECO:0000256" key="10">
    <source>
        <dbReference type="ARBA" id="ARBA00023239"/>
    </source>
</evidence>
<keyword evidence="8 12" id="KW-0663">Pyridoxal phosphate</keyword>
<dbReference type="GO" id="GO:0052684">
    <property type="term" value="F:L-serine hydro-lyase (adding indole, L-tryptophan-forming) activity"/>
    <property type="evidence" value="ECO:0007669"/>
    <property type="project" value="TreeGrafter"/>
</dbReference>
<feature type="domain" description="Tryptophan synthase beta chain-like PALP" evidence="13">
    <location>
        <begin position="76"/>
        <end position="414"/>
    </location>
</feature>
<evidence type="ECO:0000256" key="7">
    <source>
        <dbReference type="ARBA" id="ARBA00022822"/>
    </source>
</evidence>
<dbReference type="Gene3D" id="3.40.50.1100">
    <property type="match status" value="2"/>
</dbReference>
<comment type="subunit">
    <text evidence="5 12">Tetramer of two alpha and two beta chains.</text>
</comment>
<dbReference type="EC" id="4.2.1.20" evidence="12"/>
<evidence type="ECO:0000256" key="11">
    <source>
        <dbReference type="ARBA" id="ARBA00049047"/>
    </source>
</evidence>
<keyword evidence="15" id="KW-1185">Reference proteome</keyword>
<evidence type="ECO:0000313" key="14">
    <source>
        <dbReference type="EMBL" id="KTB48441.1"/>
    </source>
</evidence>
<sequence length="454" mass="49890">MDRVKYLLAEKEMPTAWYNIQADLPVPLPPVLHPGTKQPLTPPDLAPLFPMELIMQEVSRERYIDVPGEVIDIYRSWRPTTLFRARRLEKALQTPAKIFYKYEGSSPAGSHKPNTAVPQAFYNKKEGIKRLTTETGAGQWGSSLAFACSQFGLDLKVYMVKVSYQQKPYRRMMMETWGAKCVPSPSMDTNSGRAALEADPNNPGSLGLAISEAVEDAAPKPDTHYSLGSVLNHVLMHQTVIGLEAIKQMEHAGEYPDVVIGCVGGGSNFGGMALPFVHQNLTAGKKTRIVAVEPSSCPSLTKGLYEFDYGDVAGIAPIAKMYTLGHKFMPPPVHAGGLRYHGMAPIVSHLYKLGLIEAKAVNQLPTFEAGLQFARTEGFISAPETNHAIRAAIDEALKCRETGEKKVILFNHSGHGHFDMAAYDAYLSGKLTDYEYPESLVREALKDLPRCIVG</sequence>
<protein>
    <recommendedName>
        <fullName evidence="12">Tryptophan synthase beta chain</fullName>
        <ecNumber evidence="12">4.2.1.20</ecNumber>
    </recommendedName>
</protein>
<dbReference type="HAMAP" id="MF_00133">
    <property type="entry name" value="Trp_synth_beta"/>
    <property type="match status" value="1"/>
</dbReference>
<evidence type="ECO:0000256" key="3">
    <source>
        <dbReference type="ARBA" id="ARBA00004733"/>
    </source>
</evidence>
<dbReference type="PANTHER" id="PTHR48077:SF6">
    <property type="entry name" value="TRYPTOPHAN SYNTHASE"/>
    <property type="match status" value="1"/>
</dbReference>
<keyword evidence="7 12" id="KW-0822">Tryptophan biosynthesis</keyword>
<dbReference type="NCBIfam" id="TIGR01415">
    <property type="entry name" value="trpB_rel"/>
    <property type="match status" value="1"/>
</dbReference>
<comment type="cofactor">
    <cofactor evidence="1 12">
        <name>pyridoxal 5'-phosphate</name>
        <dbReference type="ChEBI" id="CHEBI:597326"/>
    </cofactor>
</comment>
<dbReference type="NCBIfam" id="NF009057">
    <property type="entry name" value="PRK12391.1"/>
    <property type="match status" value="1"/>
</dbReference>
<dbReference type="STRING" id="1217799.DEALK_12870"/>
<evidence type="ECO:0000256" key="6">
    <source>
        <dbReference type="ARBA" id="ARBA00022605"/>
    </source>
</evidence>
<dbReference type="InterPro" id="IPR006316">
    <property type="entry name" value="Trp_synth_b-like"/>
</dbReference>
<dbReference type="EMBL" id="LFDV01000002">
    <property type="protein sequence ID" value="KTB48441.1"/>
    <property type="molecule type" value="Genomic_DNA"/>
</dbReference>
<evidence type="ECO:0000256" key="9">
    <source>
        <dbReference type="ARBA" id="ARBA00023141"/>
    </source>
</evidence>
<keyword evidence="6 12" id="KW-0028">Amino-acid biosynthesis</keyword>
<dbReference type="SUPFAM" id="SSF53686">
    <property type="entry name" value="Tryptophan synthase beta subunit-like PLP-dependent enzymes"/>
    <property type="match status" value="1"/>
</dbReference>
<name>A0A0W0GIQ6_9CHLR</name>
<dbReference type="RefSeq" id="WP_058439425.1">
    <property type="nucleotide sequence ID" value="NZ_KQ758903.1"/>
</dbReference>
<evidence type="ECO:0000256" key="4">
    <source>
        <dbReference type="ARBA" id="ARBA00009982"/>
    </source>
</evidence>
<keyword evidence="10 12" id="KW-0456">Lyase</keyword>
<dbReference type="Proteomes" id="UP000053947">
    <property type="component" value="Unassembled WGS sequence"/>
</dbReference>
<organism evidence="14 15">
    <name type="scientific">Dehalogenimonas alkenigignens</name>
    <dbReference type="NCBI Taxonomy" id="1217799"/>
    <lineage>
        <taxon>Bacteria</taxon>
        <taxon>Bacillati</taxon>
        <taxon>Chloroflexota</taxon>
        <taxon>Dehalococcoidia</taxon>
        <taxon>Dehalococcoidales</taxon>
        <taxon>Dehalococcoidaceae</taxon>
        <taxon>Dehalogenimonas</taxon>
    </lineage>
</organism>
<evidence type="ECO:0000259" key="13">
    <source>
        <dbReference type="Pfam" id="PF00291"/>
    </source>
</evidence>
<comment type="similarity">
    <text evidence="4 12">Belongs to the TrpB family.</text>
</comment>
<dbReference type="GO" id="GO:0030170">
    <property type="term" value="F:pyridoxal phosphate binding"/>
    <property type="evidence" value="ECO:0007669"/>
    <property type="project" value="InterPro"/>
</dbReference>
<dbReference type="Pfam" id="PF00291">
    <property type="entry name" value="PALP"/>
    <property type="match status" value="1"/>
</dbReference>
<evidence type="ECO:0000256" key="5">
    <source>
        <dbReference type="ARBA" id="ARBA00011270"/>
    </source>
</evidence>
<accession>A0A0W0GIQ6</accession>
<reference evidence="14 15" key="1">
    <citation type="submission" date="2015-06" db="EMBL/GenBank/DDBJ databases">
        <title>Genome sequence of the organohalide-respiring Dehalogenimonas alkenigignens type strain (IP3-3T).</title>
        <authorList>
            <person name="Key T.A."/>
            <person name="Richmond D.P."/>
            <person name="Bowman K.S."/>
            <person name="Cho Y.-J."/>
            <person name="Chun J."/>
            <person name="da Costa M.S."/>
            <person name="Rainey F.A."/>
            <person name="Moe W.M."/>
        </authorList>
    </citation>
    <scope>NUCLEOTIDE SEQUENCE [LARGE SCALE GENOMIC DNA]</scope>
    <source>
        <strain evidence="14 15">IP3-3</strain>
    </source>
</reference>
<comment type="pathway">
    <text evidence="3 12">Amino-acid biosynthesis; L-tryptophan biosynthesis; L-tryptophan from chorismate: step 5/5.</text>
</comment>
<dbReference type="InterPro" id="IPR023026">
    <property type="entry name" value="Trp_synth_beta/beta-like"/>
</dbReference>
<dbReference type="PIRSF" id="PIRSF001413">
    <property type="entry name" value="Trp_syn_beta"/>
    <property type="match status" value="1"/>
</dbReference>
<proteinExistence type="inferred from homology"/>
<evidence type="ECO:0000256" key="2">
    <source>
        <dbReference type="ARBA" id="ARBA00002786"/>
    </source>
</evidence>
<evidence type="ECO:0000256" key="12">
    <source>
        <dbReference type="HAMAP-Rule" id="MF_00133"/>
    </source>
</evidence>
<evidence type="ECO:0000256" key="1">
    <source>
        <dbReference type="ARBA" id="ARBA00001933"/>
    </source>
</evidence>
<dbReference type="UniPathway" id="UPA00035">
    <property type="reaction ID" value="UER00044"/>
</dbReference>
<dbReference type="InterPro" id="IPR006654">
    <property type="entry name" value="Trp_synth_beta"/>
</dbReference>
<dbReference type="InterPro" id="IPR001926">
    <property type="entry name" value="TrpB-like_PALP"/>
</dbReference>
<comment type="caution">
    <text evidence="14">The sequence shown here is derived from an EMBL/GenBank/DDBJ whole genome shotgun (WGS) entry which is preliminary data.</text>
</comment>